<evidence type="ECO:0000256" key="3">
    <source>
        <dbReference type="ARBA" id="ARBA00023163"/>
    </source>
</evidence>
<dbReference type="PROSITE" id="PS50932">
    <property type="entry name" value="HTH_LACI_2"/>
    <property type="match status" value="1"/>
</dbReference>
<evidence type="ECO:0000256" key="2">
    <source>
        <dbReference type="ARBA" id="ARBA00023125"/>
    </source>
</evidence>
<dbReference type="Proteomes" id="UP001148313">
    <property type="component" value="Unassembled WGS sequence"/>
</dbReference>
<dbReference type="PANTHER" id="PTHR30146">
    <property type="entry name" value="LACI-RELATED TRANSCRIPTIONAL REPRESSOR"/>
    <property type="match status" value="1"/>
</dbReference>
<dbReference type="SUPFAM" id="SSF53822">
    <property type="entry name" value="Periplasmic binding protein-like I"/>
    <property type="match status" value="1"/>
</dbReference>
<dbReference type="Gene3D" id="3.40.50.2300">
    <property type="match status" value="2"/>
</dbReference>
<dbReference type="InterPro" id="IPR046335">
    <property type="entry name" value="LacI/GalR-like_sensor"/>
</dbReference>
<dbReference type="Gene3D" id="1.10.260.40">
    <property type="entry name" value="lambda repressor-like DNA-binding domains"/>
    <property type="match status" value="1"/>
</dbReference>
<evidence type="ECO:0000313" key="5">
    <source>
        <dbReference type="EMBL" id="MDA4847552.1"/>
    </source>
</evidence>
<dbReference type="SUPFAM" id="SSF47413">
    <property type="entry name" value="lambda repressor-like DNA-binding domains"/>
    <property type="match status" value="1"/>
</dbReference>
<dbReference type="PANTHER" id="PTHR30146:SF109">
    <property type="entry name" value="HTH-TYPE TRANSCRIPTIONAL REGULATOR GALS"/>
    <property type="match status" value="1"/>
</dbReference>
<dbReference type="RefSeq" id="WP_271091382.1">
    <property type="nucleotide sequence ID" value="NZ_JAPJZH010000013.1"/>
</dbReference>
<dbReference type="SMART" id="SM00354">
    <property type="entry name" value="HTH_LACI"/>
    <property type="match status" value="1"/>
</dbReference>
<comment type="caution">
    <text evidence="5">The sequence shown here is derived from an EMBL/GenBank/DDBJ whole genome shotgun (WGS) entry which is preliminary data.</text>
</comment>
<dbReference type="Pfam" id="PF13377">
    <property type="entry name" value="Peripla_BP_3"/>
    <property type="match status" value="1"/>
</dbReference>
<organism evidence="5 6">
    <name type="scientific">Hoeflea poritis</name>
    <dbReference type="NCBI Taxonomy" id="2993659"/>
    <lineage>
        <taxon>Bacteria</taxon>
        <taxon>Pseudomonadati</taxon>
        <taxon>Pseudomonadota</taxon>
        <taxon>Alphaproteobacteria</taxon>
        <taxon>Hyphomicrobiales</taxon>
        <taxon>Rhizobiaceae</taxon>
        <taxon>Hoeflea</taxon>
    </lineage>
</organism>
<dbReference type="InterPro" id="IPR028082">
    <property type="entry name" value="Peripla_BP_I"/>
</dbReference>
<gene>
    <name evidence="5" type="ORF">OOZ53_19480</name>
</gene>
<dbReference type="GO" id="GO:0003677">
    <property type="term" value="F:DNA binding"/>
    <property type="evidence" value="ECO:0007669"/>
    <property type="project" value="UniProtKB-KW"/>
</dbReference>
<keyword evidence="6" id="KW-1185">Reference proteome</keyword>
<evidence type="ECO:0000256" key="1">
    <source>
        <dbReference type="ARBA" id="ARBA00023015"/>
    </source>
</evidence>
<keyword evidence="3" id="KW-0804">Transcription</keyword>
<feature type="domain" description="HTH lacI-type" evidence="4">
    <location>
        <begin position="2"/>
        <end position="56"/>
    </location>
</feature>
<evidence type="ECO:0000313" key="6">
    <source>
        <dbReference type="Proteomes" id="UP001148313"/>
    </source>
</evidence>
<proteinExistence type="predicted"/>
<dbReference type="CDD" id="cd01392">
    <property type="entry name" value="HTH_LacI"/>
    <property type="match status" value="1"/>
</dbReference>
<dbReference type="InterPro" id="IPR000843">
    <property type="entry name" value="HTH_LacI"/>
</dbReference>
<reference evidence="5" key="1">
    <citation type="submission" date="2022-11" db="EMBL/GenBank/DDBJ databases">
        <title>Hoeflea poritis sp. nov., isolated from scleractinian coral Porites lutea.</title>
        <authorList>
            <person name="Zhang G."/>
            <person name="Wei Q."/>
            <person name="Cai L."/>
        </authorList>
    </citation>
    <scope>NUCLEOTIDE SEQUENCE</scope>
    <source>
        <strain evidence="5">E7-10</strain>
    </source>
</reference>
<dbReference type="EMBL" id="JAPJZH010000013">
    <property type="protein sequence ID" value="MDA4847552.1"/>
    <property type="molecule type" value="Genomic_DNA"/>
</dbReference>
<dbReference type="CDD" id="cd06267">
    <property type="entry name" value="PBP1_LacI_sugar_binding-like"/>
    <property type="match status" value="1"/>
</dbReference>
<keyword evidence="1" id="KW-0805">Transcription regulation</keyword>
<protein>
    <submittedName>
        <fullName evidence="5">LacI family DNA-binding transcriptional regulator</fullName>
    </submittedName>
</protein>
<accession>A0ABT4VU34</accession>
<name>A0ABT4VU34_9HYPH</name>
<sequence length="317" mass="33722">MVSIKKIATDIGVSAATVSNALTGKGRVSEEMTARIRSRAQELGYRPNNLARALKTGQTGILGLVMPDLTNPLFPRIAQMLSIAAERRGLGILIGDSRGSADEQNEVLKRLVDRGVDGLLVVPQKGTSPEMNAVPLAIINTASDPRNTVSADHAGGGALIARHISDIGHRNVVILGGDPVSEVQQDRISGMQSAMRQEIRSSVLWGDAGVAEVAERVRAGATAVLTTSDLLALRVHSELTRAQFSVPRRVSLTGFDNMSLASVMHPTLTTVAQDVEAIADRAIEILTAMIRGQAHPDTGRTLPMRLVVRNSTSNPEI</sequence>
<dbReference type="InterPro" id="IPR010982">
    <property type="entry name" value="Lambda_DNA-bd_dom_sf"/>
</dbReference>
<evidence type="ECO:0000259" key="4">
    <source>
        <dbReference type="PROSITE" id="PS50932"/>
    </source>
</evidence>
<dbReference type="Pfam" id="PF00356">
    <property type="entry name" value="LacI"/>
    <property type="match status" value="1"/>
</dbReference>
<keyword evidence="2 5" id="KW-0238">DNA-binding</keyword>